<dbReference type="AlphaFoldDB" id="A0A8D0UTL7"/>
<dbReference type="InterPro" id="IPR013106">
    <property type="entry name" value="Ig_V-set"/>
</dbReference>
<dbReference type="Pfam" id="PF07686">
    <property type="entry name" value="V-set"/>
    <property type="match status" value="1"/>
</dbReference>
<dbReference type="Ensembl" id="ENSSSCT00025066325.1">
    <property type="protein sequence ID" value="ENSSSCP00025028344.1"/>
    <property type="gene ID" value="ENSSSCG00025048721.1"/>
</dbReference>
<keyword evidence="3" id="KW-1280">Immunoglobulin</keyword>
<keyword evidence="4" id="KW-0732">Signal</keyword>
<accession>A0A8D0UTL7</accession>
<proteinExistence type="predicted"/>
<dbReference type="Proteomes" id="UP000694727">
    <property type="component" value="Unplaced"/>
</dbReference>
<feature type="domain" description="Immunoglobulin V-set" evidence="5">
    <location>
        <begin position="40"/>
        <end position="102"/>
    </location>
</feature>
<evidence type="ECO:0000313" key="7">
    <source>
        <dbReference type="Proteomes" id="UP000694727"/>
    </source>
</evidence>
<dbReference type="PANTHER" id="PTHR23267">
    <property type="entry name" value="IMMUNOGLOBULIN LIGHT CHAIN"/>
    <property type="match status" value="1"/>
</dbReference>
<protein>
    <recommendedName>
        <fullName evidence="5">Immunoglobulin V-set domain-containing protein</fullName>
    </recommendedName>
</protein>
<feature type="chain" id="PRO_5034436063" description="Immunoglobulin V-set domain-containing protein" evidence="4">
    <location>
        <begin position="24"/>
        <end position="149"/>
    </location>
</feature>
<dbReference type="FunFam" id="2.60.40.10:FF:000212">
    <property type="entry name" value="Immunoglobulin kappa chain variable 12-38"/>
    <property type="match status" value="1"/>
</dbReference>
<evidence type="ECO:0000259" key="5">
    <source>
        <dbReference type="SMART" id="SM00406"/>
    </source>
</evidence>
<dbReference type="InterPro" id="IPR013783">
    <property type="entry name" value="Ig-like_fold"/>
</dbReference>
<organism evidence="6 7">
    <name type="scientific">Sus scrofa</name>
    <name type="common">Pig</name>
    <dbReference type="NCBI Taxonomy" id="9823"/>
    <lineage>
        <taxon>Eukaryota</taxon>
        <taxon>Metazoa</taxon>
        <taxon>Chordata</taxon>
        <taxon>Craniata</taxon>
        <taxon>Vertebrata</taxon>
        <taxon>Euteleostomi</taxon>
        <taxon>Mammalia</taxon>
        <taxon>Eutheria</taxon>
        <taxon>Laurasiatheria</taxon>
        <taxon>Artiodactyla</taxon>
        <taxon>Suina</taxon>
        <taxon>Suidae</taxon>
        <taxon>Sus</taxon>
    </lineage>
</organism>
<evidence type="ECO:0000256" key="3">
    <source>
        <dbReference type="ARBA" id="ARBA00043265"/>
    </source>
</evidence>
<sequence>MDMRAPMPLLGLLLLWFQGASCAIQVTQSPASLGASLRDTVSITCRASQSVSSELAWYQQQPGKAPKLLIHAASTLQSGVPSQFRGSGSGTDFTLTISGLAPPTELQASTTSPPQGSRCVKLGCPSCSWCLHLLRAFLRPPYEGHCKFW</sequence>
<feature type="signal peptide" evidence="4">
    <location>
        <begin position="1"/>
        <end position="23"/>
    </location>
</feature>
<name>A0A8D0UTL7_PIG</name>
<keyword evidence="1" id="KW-0391">Immunity</keyword>
<dbReference type="InterPro" id="IPR036179">
    <property type="entry name" value="Ig-like_dom_sf"/>
</dbReference>
<evidence type="ECO:0000256" key="4">
    <source>
        <dbReference type="SAM" id="SignalP"/>
    </source>
</evidence>
<dbReference type="InterPro" id="IPR050150">
    <property type="entry name" value="IgV_Light_Chain"/>
</dbReference>
<dbReference type="GO" id="GO:0016020">
    <property type="term" value="C:membrane"/>
    <property type="evidence" value="ECO:0007669"/>
    <property type="project" value="UniProtKB-ARBA"/>
</dbReference>
<evidence type="ECO:0000256" key="1">
    <source>
        <dbReference type="ARBA" id="ARBA00022859"/>
    </source>
</evidence>
<evidence type="ECO:0000256" key="2">
    <source>
        <dbReference type="ARBA" id="ARBA00023130"/>
    </source>
</evidence>
<dbReference type="SUPFAM" id="SSF48726">
    <property type="entry name" value="Immunoglobulin"/>
    <property type="match status" value="1"/>
</dbReference>
<reference evidence="6" key="1">
    <citation type="submission" date="2025-08" db="UniProtKB">
        <authorList>
            <consortium name="Ensembl"/>
        </authorList>
    </citation>
    <scope>IDENTIFICATION</scope>
</reference>
<dbReference type="GO" id="GO:0005576">
    <property type="term" value="C:extracellular region"/>
    <property type="evidence" value="ECO:0007669"/>
    <property type="project" value="UniProtKB-ARBA"/>
</dbReference>
<dbReference type="GO" id="GO:0019814">
    <property type="term" value="C:immunoglobulin complex"/>
    <property type="evidence" value="ECO:0007669"/>
    <property type="project" value="UniProtKB-KW"/>
</dbReference>
<dbReference type="Gene3D" id="2.60.40.10">
    <property type="entry name" value="Immunoglobulins"/>
    <property type="match status" value="1"/>
</dbReference>
<keyword evidence="2" id="KW-1064">Adaptive immunity</keyword>
<dbReference type="SMART" id="SM00406">
    <property type="entry name" value="IGv"/>
    <property type="match status" value="1"/>
</dbReference>
<evidence type="ECO:0000313" key="6">
    <source>
        <dbReference type="Ensembl" id="ENSSSCP00025028344.1"/>
    </source>
</evidence>
<dbReference type="GO" id="GO:0002250">
    <property type="term" value="P:adaptive immune response"/>
    <property type="evidence" value="ECO:0007669"/>
    <property type="project" value="UniProtKB-KW"/>
</dbReference>